<feature type="transmembrane region" description="Helical" evidence="5">
    <location>
        <begin position="157"/>
        <end position="176"/>
    </location>
</feature>
<reference evidence="7 8" key="1">
    <citation type="journal article" date="2010" name="Stand. Genomic Sci.">
        <title>Complete genome sequence of Methanoplanus petrolearius type strain (SEBR 4847).</title>
        <authorList>
            <person name="Brambilla E."/>
            <person name="Djao O.D."/>
            <person name="Daligault H."/>
            <person name="Lapidus A."/>
            <person name="Lucas S."/>
            <person name="Hammon N."/>
            <person name="Nolan M."/>
            <person name="Tice H."/>
            <person name="Cheng J.F."/>
            <person name="Han C."/>
            <person name="Tapia R."/>
            <person name="Goodwin L."/>
            <person name="Pitluck S."/>
            <person name="Liolios K."/>
            <person name="Ivanova N."/>
            <person name="Mavromatis K."/>
            <person name="Mikhailova N."/>
            <person name="Pati A."/>
            <person name="Chen A."/>
            <person name="Palaniappan K."/>
            <person name="Land M."/>
            <person name="Hauser L."/>
            <person name="Chang Y.J."/>
            <person name="Jeffries C.D."/>
            <person name="Rohde M."/>
            <person name="Spring S."/>
            <person name="Sikorski J."/>
            <person name="Goker M."/>
            <person name="Woyke T."/>
            <person name="Bristow J."/>
            <person name="Eisen J.A."/>
            <person name="Markowitz V."/>
            <person name="Hugenholtz P."/>
            <person name="Kyrpides N.C."/>
            <person name="Klenk H.P."/>
        </authorList>
    </citation>
    <scope>NUCLEOTIDE SEQUENCE [LARGE SCALE GENOMIC DNA]</scope>
    <source>
        <strain evidence="8">DSM 11571 / OCM 486 / SEBR 4847</strain>
    </source>
</reference>
<evidence type="ECO:0000256" key="1">
    <source>
        <dbReference type="ARBA" id="ARBA00004141"/>
    </source>
</evidence>
<feature type="transmembrane region" description="Helical" evidence="5">
    <location>
        <begin position="205"/>
        <end position="229"/>
    </location>
</feature>
<dbReference type="InterPro" id="IPR036259">
    <property type="entry name" value="MFS_trans_sf"/>
</dbReference>
<proteinExistence type="predicted"/>
<keyword evidence="2 5" id="KW-0812">Transmembrane</keyword>
<dbReference type="PANTHER" id="PTHR43129:SF1">
    <property type="entry name" value="FOSMIDOMYCIN RESISTANCE PROTEIN"/>
    <property type="match status" value="1"/>
</dbReference>
<dbReference type="Pfam" id="PF07690">
    <property type="entry name" value="MFS_1"/>
    <property type="match status" value="1"/>
</dbReference>
<dbReference type="KEGG" id="mpi:Mpet_0337"/>
<keyword evidence="3 5" id="KW-1133">Transmembrane helix</keyword>
<dbReference type="InterPro" id="IPR005829">
    <property type="entry name" value="Sugar_transporter_CS"/>
</dbReference>
<dbReference type="HOGENOM" id="CLU_040537_1_0_2"/>
<dbReference type="InterPro" id="IPR020846">
    <property type="entry name" value="MFS_dom"/>
</dbReference>
<dbReference type="Gene3D" id="1.20.1250.20">
    <property type="entry name" value="MFS general substrate transporter like domains"/>
    <property type="match status" value="2"/>
</dbReference>
<dbReference type="GO" id="GO:0005886">
    <property type="term" value="C:plasma membrane"/>
    <property type="evidence" value="ECO:0007669"/>
    <property type="project" value="TreeGrafter"/>
</dbReference>
<dbReference type="CDD" id="cd17478">
    <property type="entry name" value="MFS_FsR"/>
    <property type="match status" value="1"/>
</dbReference>
<dbReference type="InterPro" id="IPR011701">
    <property type="entry name" value="MFS"/>
</dbReference>
<evidence type="ECO:0000256" key="4">
    <source>
        <dbReference type="ARBA" id="ARBA00023136"/>
    </source>
</evidence>
<keyword evidence="8" id="KW-1185">Reference proteome</keyword>
<dbReference type="RefSeq" id="WP_013328290.1">
    <property type="nucleotide sequence ID" value="NC_014507.1"/>
</dbReference>
<dbReference type="AlphaFoldDB" id="E1RFV9"/>
<dbReference type="eggNOG" id="arCOG00130">
    <property type="taxonomic scope" value="Archaea"/>
</dbReference>
<keyword evidence="4 5" id="KW-0472">Membrane</keyword>
<evidence type="ECO:0000313" key="8">
    <source>
        <dbReference type="Proteomes" id="UP000006565"/>
    </source>
</evidence>
<protein>
    <submittedName>
        <fullName evidence="7">Major facilitator superfamily MFS_1</fullName>
    </submittedName>
</protein>
<feature type="transmembrane region" description="Helical" evidence="5">
    <location>
        <begin position="70"/>
        <end position="88"/>
    </location>
</feature>
<evidence type="ECO:0000256" key="2">
    <source>
        <dbReference type="ARBA" id="ARBA00022692"/>
    </source>
</evidence>
<dbReference type="PROSITE" id="PS00216">
    <property type="entry name" value="SUGAR_TRANSPORT_1"/>
    <property type="match status" value="1"/>
</dbReference>
<evidence type="ECO:0000259" key="6">
    <source>
        <dbReference type="PROSITE" id="PS50850"/>
    </source>
</evidence>
<feature type="transmembrane region" description="Helical" evidence="5">
    <location>
        <begin position="273"/>
        <end position="291"/>
    </location>
</feature>
<name>E1RFV9_METP4</name>
<dbReference type="PROSITE" id="PS50850">
    <property type="entry name" value="MFS"/>
    <property type="match status" value="1"/>
</dbReference>
<dbReference type="InterPro" id="IPR001958">
    <property type="entry name" value="Tet-R_TetA/multi-R_MdtG-like"/>
</dbReference>
<sequence>MEKTTRSILGLSAAHMVNDIYSPVLPAILPLLILQNGYSYFLAGLIVTAYNLSSSFTQPVVGWLYDKKNIRMPVAVSVMISAFFMSFIGFVEDYYFLIAFAIIGALGHAFFHPSALGLVSRMAAGANRGRLTSLFVVGGNLGFAIGPILAGVAVASYGLHGLALIIIPGILIVPLLRKVLPPVSELENSYSKDNGKKDPEAKFPYLPITLLVTASAFRAWVIFGSVAYLPTYLAKTGMSLVTANLLTSGMLMAGVVGQVIGAGMSDKYGRKEYVLASLILSILPFTLFIMSDGIISLISLMAFGYLLWSSFSVTVAMSHEMAPQGTGTVSGLMLGLAVGAGGLGVAITGYIADITNVSTAFGLLVIPVVISILIFSATPYPWKSIRRKI</sequence>
<feature type="transmembrane region" description="Helical" evidence="5">
    <location>
        <begin position="297"/>
        <end position="317"/>
    </location>
</feature>
<evidence type="ECO:0000313" key="7">
    <source>
        <dbReference type="EMBL" id="ADN35111.1"/>
    </source>
</evidence>
<dbReference type="PRINTS" id="PR01035">
    <property type="entry name" value="TCRTETA"/>
</dbReference>
<dbReference type="PANTHER" id="PTHR43129">
    <property type="entry name" value="FOSMIDOMYCIN RESISTANCE PROTEIN"/>
    <property type="match status" value="1"/>
</dbReference>
<dbReference type="GeneID" id="9742781"/>
<evidence type="ECO:0000256" key="5">
    <source>
        <dbReference type="SAM" id="Phobius"/>
    </source>
</evidence>
<comment type="subcellular location">
    <subcellularLocation>
        <location evidence="1">Membrane</location>
        <topology evidence="1">Multi-pass membrane protein</topology>
    </subcellularLocation>
</comment>
<dbReference type="Proteomes" id="UP000006565">
    <property type="component" value="Chromosome"/>
</dbReference>
<feature type="transmembrane region" description="Helical" evidence="5">
    <location>
        <begin position="131"/>
        <end position="151"/>
    </location>
</feature>
<feature type="transmembrane region" description="Helical" evidence="5">
    <location>
        <begin position="27"/>
        <end position="50"/>
    </location>
</feature>
<feature type="domain" description="Major facilitator superfamily (MFS) profile" evidence="6">
    <location>
        <begin position="1"/>
        <end position="383"/>
    </location>
</feature>
<dbReference type="EMBL" id="CP002117">
    <property type="protein sequence ID" value="ADN35111.1"/>
    <property type="molecule type" value="Genomic_DNA"/>
</dbReference>
<dbReference type="GO" id="GO:0022857">
    <property type="term" value="F:transmembrane transporter activity"/>
    <property type="evidence" value="ECO:0007669"/>
    <property type="project" value="InterPro"/>
</dbReference>
<gene>
    <name evidence="7" type="ordered locus">Mpet_0337</name>
</gene>
<organism evidence="7 8">
    <name type="scientific">Methanolacinia petrolearia (strain DSM 11571 / OCM 486 / SEBR 4847)</name>
    <name type="common">Methanoplanus petrolearius</name>
    <dbReference type="NCBI Taxonomy" id="679926"/>
    <lineage>
        <taxon>Archaea</taxon>
        <taxon>Methanobacteriati</taxon>
        <taxon>Methanobacteriota</taxon>
        <taxon>Stenosarchaea group</taxon>
        <taxon>Methanomicrobia</taxon>
        <taxon>Methanomicrobiales</taxon>
        <taxon>Methanomicrobiaceae</taxon>
        <taxon>Methanolacinia</taxon>
    </lineage>
</organism>
<feature type="transmembrane region" description="Helical" evidence="5">
    <location>
        <begin position="329"/>
        <end position="352"/>
    </location>
</feature>
<feature type="transmembrane region" description="Helical" evidence="5">
    <location>
        <begin position="94"/>
        <end position="119"/>
    </location>
</feature>
<dbReference type="OrthoDB" id="29061at2157"/>
<feature type="transmembrane region" description="Helical" evidence="5">
    <location>
        <begin position="241"/>
        <end position="261"/>
    </location>
</feature>
<feature type="transmembrane region" description="Helical" evidence="5">
    <location>
        <begin position="358"/>
        <end position="380"/>
    </location>
</feature>
<dbReference type="STRING" id="679926.Mpet_0337"/>
<evidence type="ECO:0000256" key="3">
    <source>
        <dbReference type="ARBA" id="ARBA00022989"/>
    </source>
</evidence>
<accession>E1RFV9</accession>
<dbReference type="SUPFAM" id="SSF103473">
    <property type="entry name" value="MFS general substrate transporter"/>
    <property type="match status" value="1"/>
</dbReference>